<name>A0A379MT29_9BACT</name>
<dbReference type="EC" id="3.1.3.71" evidence="3"/>
<evidence type="ECO:0000256" key="4">
    <source>
        <dbReference type="ARBA" id="ARBA00021948"/>
    </source>
</evidence>
<evidence type="ECO:0000313" key="8">
    <source>
        <dbReference type="EMBL" id="SUE34788.1"/>
    </source>
</evidence>
<evidence type="ECO:0000256" key="1">
    <source>
        <dbReference type="ARBA" id="ARBA00001946"/>
    </source>
</evidence>
<keyword evidence="5 8" id="KW-0378">Hydrolase</keyword>
<dbReference type="PANTHER" id="PTHR37311">
    <property type="entry name" value="2-PHOSPHOSULFOLACTATE PHOSPHATASE-RELATED"/>
    <property type="match status" value="1"/>
</dbReference>
<comment type="catalytic activity">
    <reaction evidence="7">
        <text>(2R)-O-phospho-3-sulfolactate + H2O = (2R)-3-sulfolactate + phosphate</text>
        <dbReference type="Rhea" id="RHEA:23416"/>
        <dbReference type="ChEBI" id="CHEBI:15377"/>
        <dbReference type="ChEBI" id="CHEBI:15597"/>
        <dbReference type="ChEBI" id="CHEBI:43474"/>
        <dbReference type="ChEBI" id="CHEBI:58738"/>
        <dbReference type="EC" id="3.1.3.71"/>
    </reaction>
</comment>
<proteinExistence type="inferred from homology"/>
<dbReference type="OrthoDB" id="4913at2"/>
<accession>A0A379MT29</accession>
<dbReference type="STRING" id="880526.GCA_000427365_01797"/>
<dbReference type="SUPFAM" id="SSF142823">
    <property type="entry name" value="ComB-like"/>
    <property type="match status" value="1"/>
</dbReference>
<dbReference type="GO" id="GO:0000287">
    <property type="term" value="F:magnesium ion binding"/>
    <property type="evidence" value="ECO:0007669"/>
    <property type="project" value="InterPro"/>
</dbReference>
<evidence type="ECO:0000256" key="6">
    <source>
        <dbReference type="ARBA" id="ARBA00022842"/>
    </source>
</evidence>
<comment type="similarity">
    <text evidence="2">Belongs to the ComB family.</text>
</comment>
<evidence type="ECO:0000313" key="9">
    <source>
        <dbReference type="Proteomes" id="UP000255233"/>
    </source>
</evidence>
<keyword evidence="6" id="KW-0460">Magnesium</keyword>
<dbReference type="AlphaFoldDB" id="A0A379MT29"/>
<dbReference type="GO" id="GO:0050545">
    <property type="term" value="F:sulfopyruvate decarboxylase activity"/>
    <property type="evidence" value="ECO:0007669"/>
    <property type="project" value="TreeGrafter"/>
</dbReference>
<evidence type="ECO:0000256" key="7">
    <source>
        <dbReference type="ARBA" id="ARBA00033711"/>
    </source>
</evidence>
<evidence type="ECO:0000256" key="2">
    <source>
        <dbReference type="ARBA" id="ARBA00009997"/>
    </source>
</evidence>
<dbReference type="InterPro" id="IPR005238">
    <property type="entry name" value="ComB-like"/>
</dbReference>
<dbReference type="GO" id="GO:0050532">
    <property type="term" value="F:2-phosphosulfolactate phosphatase activity"/>
    <property type="evidence" value="ECO:0007669"/>
    <property type="project" value="UniProtKB-EC"/>
</dbReference>
<protein>
    <recommendedName>
        <fullName evidence="4">Probable 2-phosphosulfolactate phosphatase</fullName>
        <ecNumber evidence="3">3.1.3.71</ecNumber>
    </recommendedName>
</protein>
<evidence type="ECO:0000256" key="3">
    <source>
        <dbReference type="ARBA" id="ARBA00012953"/>
    </source>
</evidence>
<dbReference type="Proteomes" id="UP000255233">
    <property type="component" value="Unassembled WGS sequence"/>
</dbReference>
<reference evidence="8 9" key="1">
    <citation type="submission" date="2018-06" db="EMBL/GenBank/DDBJ databases">
        <authorList>
            <consortium name="Pathogen Informatics"/>
            <person name="Doyle S."/>
        </authorList>
    </citation>
    <scope>NUCLEOTIDE SEQUENCE [LARGE SCALE GENOMIC DNA]</scope>
    <source>
        <strain evidence="8 9">NCTC11190</strain>
    </source>
</reference>
<gene>
    <name evidence="8" type="primary">comB</name>
    <name evidence="8" type="ORF">NCTC11190_02021</name>
</gene>
<dbReference type="Gene3D" id="3.90.1560.10">
    <property type="entry name" value="ComB-like"/>
    <property type="match status" value="1"/>
</dbReference>
<keyword evidence="9" id="KW-1185">Reference proteome</keyword>
<evidence type="ECO:0000256" key="5">
    <source>
        <dbReference type="ARBA" id="ARBA00022801"/>
    </source>
</evidence>
<sequence length="258" mass="28885">MCQINERFRIGEFMEVDIIGTAGEVTDERVAGKNVAVIDVFRATSVMVTAFANGAREIIPVTGIEESFRLRDEIVARHRQSGDNGPVLLGGERKTVIIEGFDLDNSPLRYSPDIVRDATIVMSTTNGTRAVNCARGAAEIYVAALLNADAVARRLGERGEDIVLVCSGRHDRFTIEDALCAGMMARYLGRHYGYKLTDIAWWCADVYRRYEDDLQQALDHCEHYHNIKGRWAEDIAWCLRRNVTDVAPHIVKEGGIRL</sequence>
<dbReference type="Pfam" id="PF04029">
    <property type="entry name" value="2-ph_phosp"/>
    <property type="match status" value="1"/>
</dbReference>
<dbReference type="PANTHER" id="PTHR37311:SF1">
    <property type="entry name" value="2-PHOSPHOSULFOLACTATE PHOSPHATASE-RELATED"/>
    <property type="match status" value="1"/>
</dbReference>
<comment type="cofactor">
    <cofactor evidence="1">
        <name>Mg(2+)</name>
        <dbReference type="ChEBI" id="CHEBI:18420"/>
    </cofactor>
</comment>
<dbReference type="InterPro" id="IPR036702">
    <property type="entry name" value="ComB-like_sf"/>
</dbReference>
<organism evidence="8 9">
    <name type="scientific">Rikenella microfusus</name>
    <dbReference type="NCBI Taxonomy" id="28139"/>
    <lineage>
        <taxon>Bacteria</taxon>
        <taxon>Pseudomonadati</taxon>
        <taxon>Bacteroidota</taxon>
        <taxon>Bacteroidia</taxon>
        <taxon>Bacteroidales</taxon>
        <taxon>Rikenellaceae</taxon>
        <taxon>Rikenella</taxon>
    </lineage>
</organism>
<dbReference type="EMBL" id="UGVL01000001">
    <property type="protein sequence ID" value="SUE34788.1"/>
    <property type="molecule type" value="Genomic_DNA"/>
</dbReference>